<dbReference type="Proteomes" id="UP001235094">
    <property type="component" value="Unassembled WGS sequence"/>
</dbReference>
<dbReference type="EMBL" id="JAUSVR010000004">
    <property type="protein sequence ID" value="MDQ0510870.1"/>
    <property type="molecule type" value="Genomic_DNA"/>
</dbReference>
<evidence type="ECO:0000313" key="2">
    <source>
        <dbReference type="EMBL" id="MDQ0510870.1"/>
    </source>
</evidence>
<proteinExistence type="predicted"/>
<feature type="region of interest" description="Disordered" evidence="1">
    <location>
        <begin position="96"/>
        <end position="120"/>
    </location>
</feature>
<organism evidence="2 3">
    <name type="scientific">Ancylobacter amanitiformis</name>
    <dbReference type="NCBI Taxonomy" id="217069"/>
    <lineage>
        <taxon>Bacteria</taxon>
        <taxon>Pseudomonadati</taxon>
        <taxon>Pseudomonadota</taxon>
        <taxon>Alphaproteobacteria</taxon>
        <taxon>Hyphomicrobiales</taxon>
        <taxon>Xanthobacteraceae</taxon>
        <taxon>Ancylobacter</taxon>
    </lineage>
</organism>
<gene>
    <name evidence="2" type="ORF">QOZ99_001758</name>
</gene>
<accession>A0ABU0LQF0</accession>
<feature type="region of interest" description="Disordered" evidence="1">
    <location>
        <begin position="1"/>
        <end position="23"/>
    </location>
</feature>
<keyword evidence="3" id="KW-1185">Reference proteome</keyword>
<evidence type="ECO:0008006" key="4">
    <source>
        <dbReference type="Google" id="ProtNLM"/>
    </source>
</evidence>
<evidence type="ECO:0000256" key="1">
    <source>
        <dbReference type="SAM" id="MobiDB-lite"/>
    </source>
</evidence>
<sequence length="120" mass="13215">MSEKNTLEHRPAPPRLLGNRSEPVPLEFPVEYDGRTWTSITVSRLSTPQITQFFEAVLADDKTARLPMFDAPPEVIDALDPDDADKIEEVVQRFLPRRLRPAAGQSPEGGASTSPSSEAS</sequence>
<name>A0ABU0LQF0_9HYPH</name>
<feature type="compositionally biased region" description="Polar residues" evidence="1">
    <location>
        <begin position="111"/>
        <end position="120"/>
    </location>
</feature>
<feature type="compositionally biased region" description="Basic and acidic residues" evidence="1">
    <location>
        <begin position="1"/>
        <end position="11"/>
    </location>
</feature>
<reference evidence="2 3" key="1">
    <citation type="submission" date="2023-07" db="EMBL/GenBank/DDBJ databases">
        <title>Genomic Encyclopedia of Type Strains, Phase IV (KMG-IV): sequencing the most valuable type-strain genomes for metagenomic binning, comparative biology and taxonomic classification.</title>
        <authorList>
            <person name="Goeker M."/>
        </authorList>
    </citation>
    <scope>NUCLEOTIDE SEQUENCE [LARGE SCALE GENOMIC DNA]</scope>
    <source>
        <strain evidence="2 3">DSM 15561</strain>
    </source>
</reference>
<dbReference type="RefSeq" id="WP_306889583.1">
    <property type="nucleotide sequence ID" value="NZ_JAUSVR010000004.1"/>
</dbReference>
<evidence type="ECO:0000313" key="3">
    <source>
        <dbReference type="Proteomes" id="UP001235094"/>
    </source>
</evidence>
<comment type="caution">
    <text evidence="2">The sequence shown here is derived from an EMBL/GenBank/DDBJ whole genome shotgun (WGS) entry which is preliminary data.</text>
</comment>
<protein>
    <recommendedName>
        <fullName evidence="4">Phage tail assembly protein</fullName>
    </recommendedName>
</protein>